<dbReference type="EMBL" id="VWSH01000002">
    <property type="protein sequence ID" value="KAA5535004.1"/>
    <property type="molecule type" value="Genomic_DNA"/>
</dbReference>
<evidence type="ECO:0000256" key="2">
    <source>
        <dbReference type="ARBA" id="ARBA00022475"/>
    </source>
</evidence>
<evidence type="ECO:0000313" key="7">
    <source>
        <dbReference type="EMBL" id="KAA5535004.1"/>
    </source>
</evidence>
<dbReference type="InterPro" id="IPR002797">
    <property type="entry name" value="Polysacc_synth"/>
</dbReference>
<feature type="transmembrane region" description="Helical" evidence="6">
    <location>
        <begin position="422"/>
        <end position="442"/>
    </location>
</feature>
<evidence type="ECO:0000256" key="1">
    <source>
        <dbReference type="ARBA" id="ARBA00004651"/>
    </source>
</evidence>
<dbReference type="PANTHER" id="PTHR30250">
    <property type="entry name" value="PST FAMILY PREDICTED COLANIC ACID TRANSPORTER"/>
    <property type="match status" value="1"/>
</dbReference>
<dbReference type="PANTHER" id="PTHR30250:SF11">
    <property type="entry name" value="O-ANTIGEN TRANSPORTER-RELATED"/>
    <property type="match status" value="1"/>
</dbReference>
<feature type="transmembrane region" description="Helical" evidence="6">
    <location>
        <begin position="152"/>
        <end position="168"/>
    </location>
</feature>
<feature type="transmembrane region" description="Helical" evidence="6">
    <location>
        <begin position="79"/>
        <end position="103"/>
    </location>
</feature>
<feature type="transmembrane region" description="Helical" evidence="6">
    <location>
        <begin position="365"/>
        <end position="383"/>
    </location>
</feature>
<keyword evidence="8" id="KW-1185">Reference proteome</keyword>
<comment type="caution">
    <text evidence="7">The sequence shown here is derived from an EMBL/GenBank/DDBJ whole genome shotgun (WGS) entry which is preliminary data.</text>
</comment>
<keyword evidence="2" id="KW-1003">Cell membrane</keyword>
<comment type="subcellular location">
    <subcellularLocation>
        <location evidence="1">Cell membrane</location>
        <topology evidence="1">Multi-pass membrane protein</topology>
    </subcellularLocation>
</comment>
<keyword evidence="3 6" id="KW-0812">Transmembrane</keyword>
<feature type="transmembrane region" description="Helical" evidence="6">
    <location>
        <begin position="296"/>
        <end position="315"/>
    </location>
</feature>
<dbReference type="AlphaFoldDB" id="A0A5M6CIS7"/>
<feature type="transmembrane region" description="Helical" evidence="6">
    <location>
        <begin position="9"/>
        <end position="27"/>
    </location>
</feature>
<dbReference type="InterPro" id="IPR050833">
    <property type="entry name" value="Poly_Biosynth_Transport"/>
</dbReference>
<sequence length="481" mass="54267">MRRFFVQNIVFLLLVNLIVKPLWIFGIDRNVQLAVGHEAYGQYVALLNFSVIFQVLLDFGLQNYNNRIIAQSPNAMKSLFPNVIIAKGILSFGYFILVLILGWCLGYKGYSLFLLTLLIFVQILNSFLLYLRSNVSGMHWFKTDSLLSVSDRLFMILICSVLLFYPAFSGRFKIEWFVEAQIVAYFITSVFAFIVCTRLTKLDWSHFDLRKVRAICLQSFPYALLIFLMAIYIRSDVFLMERLLKNGKEEAGVYAASYRFLDVSNNVTGVLFAGILLPLFGSMLAKKEDVRPLVKLSLNILLPVALTAMFVAVFFGQGIMHLQLKNLATDYDGKVFALLMMSFPGYCIGYVYATLLTANGSIKPLIIVSLIAVLLNVILNFVLLPLYGAIGAAITCVITQAFLSVVNILLAKKIIGMNTDFVWILKYILFAAVICALCFGVLKLDIKLWQQILTVGLGAAITMFICGFLPFHRLKELMQNR</sequence>
<feature type="transmembrane region" description="Helical" evidence="6">
    <location>
        <begin position="389"/>
        <end position="410"/>
    </location>
</feature>
<gene>
    <name evidence="7" type="ORF">F0919_10425</name>
</gene>
<feature type="transmembrane region" description="Helical" evidence="6">
    <location>
        <begin position="267"/>
        <end position="284"/>
    </location>
</feature>
<keyword evidence="4 6" id="KW-1133">Transmembrane helix</keyword>
<proteinExistence type="predicted"/>
<keyword evidence="5 6" id="KW-0472">Membrane</keyword>
<organism evidence="7 8">
    <name type="scientific">Taibaiella lutea</name>
    <dbReference type="NCBI Taxonomy" id="2608001"/>
    <lineage>
        <taxon>Bacteria</taxon>
        <taxon>Pseudomonadati</taxon>
        <taxon>Bacteroidota</taxon>
        <taxon>Chitinophagia</taxon>
        <taxon>Chitinophagales</taxon>
        <taxon>Chitinophagaceae</taxon>
        <taxon>Taibaiella</taxon>
    </lineage>
</organism>
<dbReference type="Proteomes" id="UP000323632">
    <property type="component" value="Unassembled WGS sequence"/>
</dbReference>
<feature type="transmembrane region" description="Helical" evidence="6">
    <location>
        <begin position="180"/>
        <end position="200"/>
    </location>
</feature>
<feature type="transmembrane region" description="Helical" evidence="6">
    <location>
        <begin position="39"/>
        <end position="59"/>
    </location>
</feature>
<feature type="transmembrane region" description="Helical" evidence="6">
    <location>
        <begin position="109"/>
        <end position="131"/>
    </location>
</feature>
<dbReference type="GO" id="GO:0005886">
    <property type="term" value="C:plasma membrane"/>
    <property type="evidence" value="ECO:0007669"/>
    <property type="project" value="UniProtKB-SubCell"/>
</dbReference>
<protein>
    <submittedName>
        <fullName evidence="7">Uncharacterized protein</fullName>
    </submittedName>
</protein>
<evidence type="ECO:0000256" key="3">
    <source>
        <dbReference type="ARBA" id="ARBA00022692"/>
    </source>
</evidence>
<evidence type="ECO:0000256" key="4">
    <source>
        <dbReference type="ARBA" id="ARBA00022989"/>
    </source>
</evidence>
<evidence type="ECO:0000313" key="8">
    <source>
        <dbReference type="Proteomes" id="UP000323632"/>
    </source>
</evidence>
<dbReference type="RefSeq" id="WP_150032683.1">
    <property type="nucleotide sequence ID" value="NZ_VWSH01000002.1"/>
</dbReference>
<evidence type="ECO:0000256" key="5">
    <source>
        <dbReference type="ARBA" id="ARBA00023136"/>
    </source>
</evidence>
<evidence type="ECO:0000256" key="6">
    <source>
        <dbReference type="SAM" id="Phobius"/>
    </source>
</evidence>
<accession>A0A5M6CIS7</accession>
<feature type="transmembrane region" description="Helical" evidence="6">
    <location>
        <begin position="448"/>
        <end position="471"/>
    </location>
</feature>
<name>A0A5M6CIS7_9BACT</name>
<dbReference type="Pfam" id="PF01943">
    <property type="entry name" value="Polysacc_synt"/>
    <property type="match status" value="1"/>
</dbReference>
<feature type="transmembrane region" description="Helical" evidence="6">
    <location>
        <begin position="212"/>
        <end position="233"/>
    </location>
</feature>
<feature type="transmembrane region" description="Helical" evidence="6">
    <location>
        <begin position="335"/>
        <end position="353"/>
    </location>
</feature>
<reference evidence="7 8" key="1">
    <citation type="submission" date="2019-09" db="EMBL/GenBank/DDBJ databases">
        <title>Genome sequence and assembly of Taibaiella sp.</title>
        <authorList>
            <person name="Chhetri G."/>
        </authorList>
    </citation>
    <scope>NUCLEOTIDE SEQUENCE [LARGE SCALE GENOMIC DNA]</scope>
    <source>
        <strain evidence="7 8">KVB11</strain>
    </source>
</reference>